<organism evidence="2 3">
    <name type="scientific">Lentinula guzmanii</name>
    <dbReference type="NCBI Taxonomy" id="2804957"/>
    <lineage>
        <taxon>Eukaryota</taxon>
        <taxon>Fungi</taxon>
        <taxon>Dikarya</taxon>
        <taxon>Basidiomycota</taxon>
        <taxon>Agaricomycotina</taxon>
        <taxon>Agaricomycetes</taxon>
        <taxon>Agaricomycetidae</taxon>
        <taxon>Agaricales</taxon>
        <taxon>Marasmiineae</taxon>
        <taxon>Omphalotaceae</taxon>
        <taxon>Lentinula</taxon>
    </lineage>
</organism>
<protein>
    <submittedName>
        <fullName evidence="2">TonB box-containing protein</fullName>
    </submittedName>
</protein>
<comment type="caution">
    <text evidence="2">The sequence shown here is derived from an EMBL/GenBank/DDBJ whole genome shotgun (WGS) entry which is preliminary data.</text>
</comment>
<dbReference type="Pfam" id="PF20236">
    <property type="entry name" value="DUF6593"/>
    <property type="match status" value="1"/>
</dbReference>
<feature type="domain" description="DUF6593" evidence="1">
    <location>
        <begin position="34"/>
        <end position="201"/>
    </location>
</feature>
<dbReference type="InterPro" id="IPR046528">
    <property type="entry name" value="DUF6593"/>
</dbReference>
<dbReference type="EMBL" id="JANVFO010000015">
    <property type="protein sequence ID" value="KAJ3733913.1"/>
    <property type="molecule type" value="Genomic_DNA"/>
</dbReference>
<reference evidence="2" key="2">
    <citation type="journal article" date="2023" name="Proc. Natl. Acad. Sci. U.S.A.">
        <title>A global phylogenomic analysis of the shiitake genus Lentinula.</title>
        <authorList>
            <person name="Sierra-Patev S."/>
            <person name="Min B."/>
            <person name="Naranjo-Ortiz M."/>
            <person name="Looney B."/>
            <person name="Konkel Z."/>
            <person name="Slot J.C."/>
            <person name="Sakamoto Y."/>
            <person name="Steenwyk J.L."/>
            <person name="Rokas A."/>
            <person name="Carro J."/>
            <person name="Camarero S."/>
            <person name="Ferreira P."/>
            <person name="Molpeceres G."/>
            <person name="Ruiz-Duenas F.J."/>
            <person name="Serrano A."/>
            <person name="Henrissat B."/>
            <person name="Drula E."/>
            <person name="Hughes K.W."/>
            <person name="Mata J.L."/>
            <person name="Ishikawa N.K."/>
            <person name="Vargas-Isla R."/>
            <person name="Ushijima S."/>
            <person name="Smith C.A."/>
            <person name="Donoghue J."/>
            <person name="Ahrendt S."/>
            <person name="Andreopoulos W."/>
            <person name="He G."/>
            <person name="LaButti K."/>
            <person name="Lipzen A."/>
            <person name="Ng V."/>
            <person name="Riley R."/>
            <person name="Sandor L."/>
            <person name="Barry K."/>
            <person name="Martinez A.T."/>
            <person name="Xiao Y."/>
            <person name="Gibbons J.G."/>
            <person name="Terashima K."/>
            <person name="Grigoriev I.V."/>
            <person name="Hibbett D."/>
        </authorList>
    </citation>
    <scope>NUCLEOTIDE SEQUENCE</scope>
    <source>
        <strain evidence="2">ET3784</strain>
    </source>
</reference>
<evidence type="ECO:0000259" key="1">
    <source>
        <dbReference type="Pfam" id="PF20236"/>
    </source>
</evidence>
<keyword evidence="3" id="KW-1185">Reference proteome</keyword>
<accession>A0AA38JW05</accession>
<dbReference type="AlphaFoldDB" id="A0AA38JW05"/>
<name>A0AA38JW05_9AGAR</name>
<sequence length="230" mass="25379">MGVGSVSLDHDRAIEEVVIQRATPPTMDLFLIPNNPENCALVSINGVAHYQVSTAKTSHSQRVSKIQRPAESEEDSIVAEINWGNWDQPTVVRSCPVIRAKSAVEDGVLASDFLYKKYQFSSSRYFLGDDRIEYRWKFVKGVGFVLTRGDTKEQIACYSFALSKEGLYAGERKSRLLIQPCSVELDLVVISFLIMLRKRREKTGTNILLCAHDMDPQGDGGGDGGSGAGC</sequence>
<reference evidence="2" key="1">
    <citation type="submission" date="2022-08" db="EMBL/GenBank/DDBJ databases">
        <authorList>
            <consortium name="DOE Joint Genome Institute"/>
            <person name="Min B."/>
            <person name="Sierra-Patev S."/>
            <person name="Naranjo-Ortiz M."/>
            <person name="Looney B."/>
            <person name="Konkel Z."/>
            <person name="Slot J.C."/>
            <person name="Sakamoto Y."/>
            <person name="Steenwyk J.L."/>
            <person name="Rokas A."/>
            <person name="Carro J."/>
            <person name="Camarero S."/>
            <person name="Ferreira P."/>
            <person name="Molpeceres G."/>
            <person name="Ruiz-duenas F.J."/>
            <person name="Serrano A."/>
            <person name="Henrissat B."/>
            <person name="Drula E."/>
            <person name="Hughes K.W."/>
            <person name="Mata J.L."/>
            <person name="Ishikawa N.K."/>
            <person name="Vargas-Isla R."/>
            <person name="Ushijima S."/>
            <person name="Smith C.A."/>
            <person name="Ahrendt S."/>
            <person name="Andreopoulos W."/>
            <person name="He G."/>
            <person name="LaButti K."/>
            <person name="Lipzen A."/>
            <person name="Ng V."/>
            <person name="Riley R."/>
            <person name="Sandor L."/>
            <person name="Barry K."/>
            <person name="Martinez A.T."/>
            <person name="Xiao Y."/>
            <person name="Gibbons J.G."/>
            <person name="Terashima K."/>
            <person name="Hibbett D.S."/>
            <person name="Grigoriev I.V."/>
        </authorList>
    </citation>
    <scope>NUCLEOTIDE SEQUENCE</scope>
    <source>
        <strain evidence="2">ET3784</strain>
    </source>
</reference>
<evidence type="ECO:0000313" key="3">
    <source>
        <dbReference type="Proteomes" id="UP001176059"/>
    </source>
</evidence>
<gene>
    <name evidence="2" type="ORF">DFJ43DRAFT_1065196</name>
</gene>
<proteinExistence type="predicted"/>
<dbReference type="Proteomes" id="UP001176059">
    <property type="component" value="Unassembled WGS sequence"/>
</dbReference>
<evidence type="ECO:0000313" key="2">
    <source>
        <dbReference type="EMBL" id="KAJ3733913.1"/>
    </source>
</evidence>